<sequence length="210" mass="22764">MTTTIPPARRTRAAHLGPDRRRPLVLDAALRIAVDDGLAAVSIASIAAAMGVTRPVVYACYSDRVSLLSALLDRESSLLLQSTLDALHSASGDDPDQAFVDGYRALLAAVTARPDSWRLVFDARPDPEVARIVADVRTTVADASTRWIAPALQKWWDTTELDRKLPALIELFISSCEAAVRVMLDSTNDLTAQDLAVLYGRMMSAAYRAA</sequence>
<dbReference type="EMBL" id="BAEE01000027">
    <property type="protein sequence ID" value="GAB09059.1"/>
    <property type="molecule type" value="Genomic_DNA"/>
</dbReference>
<dbReference type="InterPro" id="IPR009057">
    <property type="entry name" value="Homeodomain-like_sf"/>
</dbReference>
<dbReference type="InterPro" id="IPR050109">
    <property type="entry name" value="HTH-type_TetR-like_transc_reg"/>
</dbReference>
<dbReference type="STRING" id="1073574.GOARA_027_00220"/>
<dbReference type="RefSeq" id="WP_007321136.1">
    <property type="nucleotide sequence ID" value="NZ_BAEE01000027.1"/>
</dbReference>
<dbReference type="OrthoDB" id="4550691at2"/>
<dbReference type="GO" id="GO:0003700">
    <property type="term" value="F:DNA-binding transcription factor activity"/>
    <property type="evidence" value="ECO:0007669"/>
    <property type="project" value="TreeGrafter"/>
</dbReference>
<evidence type="ECO:0000259" key="3">
    <source>
        <dbReference type="PROSITE" id="PS50977"/>
    </source>
</evidence>
<keyword evidence="1 2" id="KW-0238">DNA-binding</keyword>
<dbReference type="Proteomes" id="UP000035088">
    <property type="component" value="Unassembled WGS sequence"/>
</dbReference>
<comment type="caution">
    <text evidence="4">The sequence shown here is derived from an EMBL/GenBank/DDBJ whole genome shotgun (WGS) entry which is preliminary data.</text>
</comment>
<keyword evidence="5" id="KW-1185">Reference proteome</keyword>
<dbReference type="AlphaFoldDB" id="G7GZN4"/>
<feature type="DNA-binding region" description="H-T-H motif" evidence="2">
    <location>
        <begin position="42"/>
        <end position="61"/>
    </location>
</feature>
<evidence type="ECO:0000256" key="1">
    <source>
        <dbReference type="ARBA" id="ARBA00023125"/>
    </source>
</evidence>
<dbReference type="PANTHER" id="PTHR30055:SF226">
    <property type="entry name" value="HTH-TYPE TRANSCRIPTIONAL REGULATOR PKSA"/>
    <property type="match status" value="1"/>
</dbReference>
<dbReference type="PROSITE" id="PS50977">
    <property type="entry name" value="HTH_TETR_2"/>
    <property type="match status" value="1"/>
</dbReference>
<organism evidence="4 5">
    <name type="scientific">Gordonia araii NBRC 100433</name>
    <dbReference type="NCBI Taxonomy" id="1073574"/>
    <lineage>
        <taxon>Bacteria</taxon>
        <taxon>Bacillati</taxon>
        <taxon>Actinomycetota</taxon>
        <taxon>Actinomycetes</taxon>
        <taxon>Mycobacteriales</taxon>
        <taxon>Gordoniaceae</taxon>
        <taxon>Gordonia</taxon>
    </lineage>
</organism>
<dbReference type="Pfam" id="PF00440">
    <property type="entry name" value="TetR_N"/>
    <property type="match status" value="1"/>
</dbReference>
<evidence type="ECO:0000256" key="2">
    <source>
        <dbReference type="PROSITE-ProRule" id="PRU00335"/>
    </source>
</evidence>
<dbReference type="Gene3D" id="1.10.357.10">
    <property type="entry name" value="Tetracycline Repressor, domain 2"/>
    <property type="match status" value="1"/>
</dbReference>
<gene>
    <name evidence="4" type="ORF">GOARA_027_00220</name>
</gene>
<name>G7GZN4_9ACTN</name>
<dbReference type="SUPFAM" id="SSF46689">
    <property type="entry name" value="Homeodomain-like"/>
    <property type="match status" value="1"/>
</dbReference>
<reference evidence="4 5" key="1">
    <citation type="submission" date="2011-11" db="EMBL/GenBank/DDBJ databases">
        <title>Whole genome shotgun sequence of Gordonia araii NBRC 100433.</title>
        <authorList>
            <person name="Yoshida Y."/>
            <person name="Hosoyama A."/>
            <person name="Tsuchikane K."/>
            <person name="Katsumata H."/>
            <person name="Yamazaki S."/>
            <person name="Fujita N."/>
        </authorList>
    </citation>
    <scope>NUCLEOTIDE SEQUENCE [LARGE SCALE GENOMIC DNA]</scope>
    <source>
        <strain evidence="4 5">NBRC 100433</strain>
    </source>
</reference>
<evidence type="ECO:0000313" key="4">
    <source>
        <dbReference type="EMBL" id="GAB09059.1"/>
    </source>
</evidence>
<dbReference type="GO" id="GO:0000976">
    <property type="term" value="F:transcription cis-regulatory region binding"/>
    <property type="evidence" value="ECO:0007669"/>
    <property type="project" value="TreeGrafter"/>
</dbReference>
<dbReference type="InterPro" id="IPR001647">
    <property type="entry name" value="HTH_TetR"/>
</dbReference>
<proteinExistence type="predicted"/>
<evidence type="ECO:0000313" key="5">
    <source>
        <dbReference type="Proteomes" id="UP000035088"/>
    </source>
</evidence>
<protein>
    <submittedName>
        <fullName evidence="4">Putative TetR family transcriptional regulator</fullName>
    </submittedName>
</protein>
<dbReference type="PANTHER" id="PTHR30055">
    <property type="entry name" value="HTH-TYPE TRANSCRIPTIONAL REGULATOR RUTR"/>
    <property type="match status" value="1"/>
</dbReference>
<accession>G7GZN4</accession>
<feature type="domain" description="HTH tetR-type" evidence="3">
    <location>
        <begin position="19"/>
        <end position="79"/>
    </location>
</feature>